<proteinExistence type="predicted"/>
<organism evidence="1">
    <name type="scientific">Amphimedon queenslandica</name>
    <name type="common">Sponge</name>
    <dbReference type="NCBI Taxonomy" id="400682"/>
    <lineage>
        <taxon>Eukaryota</taxon>
        <taxon>Metazoa</taxon>
        <taxon>Porifera</taxon>
        <taxon>Demospongiae</taxon>
        <taxon>Heteroscleromorpha</taxon>
        <taxon>Haplosclerida</taxon>
        <taxon>Niphatidae</taxon>
        <taxon>Amphimedon</taxon>
    </lineage>
</organism>
<protein>
    <submittedName>
        <fullName evidence="1">Uncharacterized protein</fullName>
    </submittedName>
</protein>
<dbReference type="EnsemblMetazoa" id="Aqu2.1.12544_001">
    <property type="protein sequence ID" value="Aqu2.1.12544_001"/>
    <property type="gene ID" value="Aqu2.1.12544"/>
</dbReference>
<accession>A0A1X7TDW7</accession>
<reference evidence="1" key="1">
    <citation type="submission" date="2017-05" db="UniProtKB">
        <authorList>
            <consortium name="EnsemblMetazoa"/>
        </authorList>
    </citation>
    <scope>IDENTIFICATION</scope>
</reference>
<evidence type="ECO:0000313" key="1">
    <source>
        <dbReference type="EnsemblMetazoa" id="Aqu2.1.12544_001"/>
    </source>
</evidence>
<dbReference type="AlphaFoldDB" id="A0A1X7TDW7"/>
<sequence length="73" mass="8279">MVLILRTPEFDDLMIRAYGASLHQSQTVNETSWYQRWVSVISLNGRLYSIPGGAVGRQYVDHLTTELSHALLC</sequence>
<dbReference type="InParanoid" id="A0A1X7TDW7"/>
<name>A0A1X7TDW7_AMPQE</name>